<gene>
    <name evidence="1" type="ORF">QFZ46_001896</name>
</gene>
<dbReference type="Proteomes" id="UP001239085">
    <property type="component" value="Unassembled WGS sequence"/>
</dbReference>
<comment type="caution">
    <text evidence="1">The sequence shown here is derived from an EMBL/GenBank/DDBJ whole genome shotgun (WGS) entry which is preliminary data.</text>
</comment>
<protein>
    <submittedName>
        <fullName evidence="1">Uncharacterized protein</fullName>
    </submittedName>
</protein>
<organism evidence="1 2">
    <name type="scientific">Microbacterium murale</name>
    <dbReference type="NCBI Taxonomy" id="1081040"/>
    <lineage>
        <taxon>Bacteria</taxon>
        <taxon>Bacillati</taxon>
        <taxon>Actinomycetota</taxon>
        <taxon>Actinomycetes</taxon>
        <taxon>Micrococcales</taxon>
        <taxon>Microbacteriaceae</taxon>
        <taxon>Microbacterium</taxon>
    </lineage>
</organism>
<name>A0ABU0PAN2_9MICO</name>
<evidence type="ECO:0000313" key="2">
    <source>
        <dbReference type="Proteomes" id="UP001239085"/>
    </source>
</evidence>
<keyword evidence="2" id="KW-1185">Reference proteome</keyword>
<dbReference type="EMBL" id="JAUSXK010000001">
    <property type="protein sequence ID" value="MDQ0643736.1"/>
    <property type="molecule type" value="Genomic_DNA"/>
</dbReference>
<sequence>MSTKMRESQSAVIERGVDLVDVHDTEPFEVAWAGEARWYIHFLRPVEGGSAEFRVQISPDGLNWIDHDGIDPLVTDAQGFHSIPVDRFGHWLRLRSTRLSGAAEPLLRIYLELKE</sequence>
<accession>A0ABU0PAN2</accession>
<dbReference type="RefSeq" id="WP_307360755.1">
    <property type="nucleotide sequence ID" value="NZ_JAUSXK010000001.1"/>
</dbReference>
<proteinExistence type="predicted"/>
<evidence type="ECO:0000313" key="1">
    <source>
        <dbReference type="EMBL" id="MDQ0643736.1"/>
    </source>
</evidence>
<reference evidence="1 2" key="1">
    <citation type="submission" date="2023-07" db="EMBL/GenBank/DDBJ databases">
        <title>Comparative genomics of wheat-associated soil bacteria to identify genetic determinants of phenazine resistance.</title>
        <authorList>
            <person name="Mouncey N."/>
        </authorList>
    </citation>
    <scope>NUCLEOTIDE SEQUENCE [LARGE SCALE GENOMIC DNA]</scope>
    <source>
        <strain evidence="1 2">W2I7</strain>
    </source>
</reference>